<feature type="domain" description="DNA-directed RNA polymerase RpoA/D/Rpb3-type" evidence="8">
    <location>
        <begin position="83"/>
        <end position="371"/>
    </location>
</feature>
<keyword evidence="10" id="KW-1185">Reference proteome</keyword>
<evidence type="ECO:0000256" key="4">
    <source>
        <dbReference type="ARBA" id="ARBA00023163"/>
    </source>
</evidence>
<dbReference type="InterPro" id="IPR036643">
    <property type="entry name" value="RNApol_insert_sf"/>
</dbReference>
<dbReference type="GO" id="GO:0003677">
    <property type="term" value="F:DNA binding"/>
    <property type="evidence" value="ECO:0007669"/>
    <property type="project" value="InterPro"/>
</dbReference>
<dbReference type="InterPro" id="IPR001514">
    <property type="entry name" value="DNA-dir_RNA_pol_30-40kDasu_CS"/>
</dbReference>
<dbReference type="Gene3D" id="3.30.1360.10">
    <property type="entry name" value="RNA polymerase, RBP11-like subunit"/>
    <property type="match status" value="1"/>
</dbReference>
<dbReference type="Pfam" id="PF01193">
    <property type="entry name" value="RNA_pol_L"/>
    <property type="match status" value="1"/>
</dbReference>
<evidence type="ECO:0000313" key="10">
    <source>
        <dbReference type="Proteomes" id="UP000054558"/>
    </source>
</evidence>
<keyword evidence="4" id="KW-0804">Transcription</keyword>
<dbReference type="PANTHER" id="PTHR11800">
    <property type="entry name" value="DNA-DIRECTED RNA POLYMERASE"/>
    <property type="match status" value="1"/>
</dbReference>
<dbReference type="InterPro" id="IPR033901">
    <property type="entry name" value="RNAPI/III_AC40"/>
</dbReference>
<accession>A0A1Y1HYT5</accession>
<gene>
    <name evidence="9" type="ORF">KFL_001620140</name>
</gene>
<dbReference type="Pfam" id="PF01000">
    <property type="entry name" value="RNA_pol_A_bac"/>
    <property type="match status" value="1"/>
</dbReference>
<dbReference type="OMA" id="KKKCRAF"/>
<evidence type="ECO:0000256" key="6">
    <source>
        <dbReference type="ARBA" id="ARBA00025804"/>
    </source>
</evidence>
<dbReference type="CDD" id="cd07032">
    <property type="entry name" value="RNAP_I_II_AC40"/>
    <property type="match status" value="1"/>
</dbReference>
<dbReference type="SMART" id="SM00662">
    <property type="entry name" value="RPOLD"/>
    <property type="match status" value="1"/>
</dbReference>
<dbReference type="STRING" id="105231.A0A1Y1HYT5"/>
<dbReference type="InterPro" id="IPR022842">
    <property type="entry name" value="RNAP_Rpo3/Rpb3/RPAC1"/>
</dbReference>
<feature type="compositionally biased region" description="Basic residues" evidence="7">
    <location>
        <begin position="1"/>
        <end position="11"/>
    </location>
</feature>
<evidence type="ECO:0000256" key="3">
    <source>
        <dbReference type="ARBA" id="ARBA00022478"/>
    </source>
</evidence>
<proteinExistence type="inferred from homology"/>
<dbReference type="GO" id="GO:0003899">
    <property type="term" value="F:DNA-directed RNA polymerase activity"/>
    <property type="evidence" value="ECO:0007669"/>
    <property type="project" value="InterPro"/>
</dbReference>
<dbReference type="InterPro" id="IPR050518">
    <property type="entry name" value="Rpo3/RPB3_RNA_Pol_subunit"/>
</dbReference>
<feature type="region of interest" description="Disordered" evidence="7">
    <location>
        <begin position="1"/>
        <end position="27"/>
    </location>
</feature>
<dbReference type="InterPro" id="IPR011262">
    <property type="entry name" value="DNA-dir_RNA_pol_insert"/>
</dbReference>
<sequence length="373" mass="41820">MDTEKKKKKKAAAAAQEAAGASTKLPQHLQDQKTRVFCASDAPTYQNVSYSGAYMASRIDDSLNMADFVKNLKVEIKSLTEEEMVFDIIGIDPAIANAFRRILIAEVPTMAIEKVFVVDNTSVVQDEVLAHRLGLVPLKVDPRNFEYRTEADNATEKNTIVFRLKKRCWEEGPKGAETRVNEKVYSSDLEWLPLGSELPPDEETKFTAFNAPQTAPGGQPIAPTHPDIVLAKLRKRHEVELEAHAVKGVGKEHAKWSPVATAAYRLLPEVILKEDIRGDEADELVRKCPVHVFDIEDLGPDGKRATVARPRDCTLCRECIREEGWEEKVALRRVKDHFIFSIESTGALRPEELFTEAIKILTDKCEKVLADLF</sequence>
<keyword evidence="5" id="KW-0539">Nucleus</keyword>
<evidence type="ECO:0000256" key="7">
    <source>
        <dbReference type="SAM" id="MobiDB-lite"/>
    </source>
</evidence>
<evidence type="ECO:0000259" key="8">
    <source>
        <dbReference type="SMART" id="SM00662"/>
    </source>
</evidence>
<dbReference type="Proteomes" id="UP000054558">
    <property type="component" value="Unassembled WGS sequence"/>
</dbReference>
<dbReference type="Gene3D" id="2.170.120.12">
    <property type="entry name" value="DNA-directed RNA polymerase, insert domain"/>
    <property type="match status" value="1"/>
</dbReference>
<dbReference type="AlphaFoldDB" id="A0A1Y1HYT5"/>
<dbReference type="PANTHER" id="PTHR11800:SF13">
    <property type="entry name" value="DNA-DIRECTED RNA POLYMERASES I AND III SUBUNIT RPAC1"/>
    <property type="match status" value="1"/>
</dbReference>
<evidence type="ECO:0000256" key="1">
    <source>
        <dbReference type="ARBA" id="ARBA00004123"/>
    </source>
</evidence>
<evidence type="ECO:0000256" key="5">
    <source>
        <dbReference type="ARBA" id="ARBA00023242"/>
    </source>
</evidence>
<dbReference type="InterPro" id="IPR036603">
    <property type="entry name" value="RBP11-like"/>
</dbReference>
<evidence type="ECO:0000313" key="9">
    <source>
        <dbReference type="EMBL" id="GAQ83795.1"/>
    </source>
</evidence>
<reference evidence="9 10" key="1">
    <citation type="journal article" date="2014" name="Nat. Commun.">
        <title>Klebsormidium flaccidum genome reveals primary factors for plant terrestrial adaptation.</title>
        <authorList>
            <person name="Hori K."/>
            <person name="Maruyama F."/>
            <person name="Fujisawa T."/>
            <person name="Togashi T."/>
            <person name="Yamamoto N."/>
            <person name="Seo M."/>
            <person name="Sato S."/>
            <person name="Yamada T."/>
            <person name="Mori H."/>
            <person name="Tajima N."/>
            <person name="Moriyama T."/>
            <person name="Ikeuchi M."/>
            <person name="Watanabe M."/>
            <person name="Wada H."/>
            <person name="Kobayashi K."/>
            <person name="Saito M."/>
            <person name="Masuda T."/>
            <person name="Sasaki-Sekimoto Y."/>
            <person name="Mashiguchi K."/>
            <person name="Awai K."/>
            <person name="Shimojima M."/>
            <person name="Masuda S."/>
            <person name="Iwai M."/>
            <person name="Nobusawa T."/>
            <person name="Narise T."/>
            <person name="Kondo S."/>
            <person name="Saito H."/>
            <person name="Sato R."/>
            <person name="Murakawa M."/>
            <person name="Ihara Y."/>
            <person name="Oshima-Yamada Y."/>
            <person name="Ohtaka K."/>
            <person name="Satoh M."/>
            <person name="Sonobe K."/>
            <person name="Ishii M."/>
            <person name="Ohtani R."/>
            <person name="Kanamori-Sato M."/>
            <person name="Honoki R."/>
            <person name="Miyazaki D."/>
            <person name="Mochizuki H."/>
            <person name="Umetsu J."/>
            <person name="Higashi K."/>
            <person name="Shibata D."/>
            <person name="Kamiya Y."/>
            <person name="Sato N."/>
            <person name="Nakamura Y."/>
            <person name="Tabata S."/>
            <person name="Ida S."/>
            <person name="Kurokawa K."/>
            <person name="Ohta H."/>
        </authorList>
    </citation>
    <scope>NUCLEOTIDE SEQUENCE [LARGE SCALE GENOMIC DNA]</scope>
    <source>
        <strain evidence="9 10">NIES-2285</strain>
    </source>
</reference>
<name>A0A1Y1HYT5_KLENI</name>
<comment type="similarity">
    <text evidence="6">Belongs to the archaeal Rpo3/eukaryotic RPB3 RNA polymerase subunit family.</text>
</comment>
<protein>
    <recommendedName>
        <fullName evidence="2">DNA-directed RNA polymerases I and III subunit RPAC1</fullName>
    </recommendedName>
</protein>
<dbReference type="GO" id="GO:0006351">
    <property type="term" value="P:DNA-templated transcription"/>
    <property type="evidence" value="ECO:0007669"/>
    <property type="project" value="InterPro"/>
</dbReference>
<dbReference type="OrthoDB" id="270173at2759"/>
<dbReference type="HAMAP" id="MF_00320">
    <property type="entry name" value="RNApol_arch_Rpo3"/>
    <property type="match status" value="1"/>
</dbReference>
<dbReference type="GO" id="GO:0046983">
    <property type="term" value="F:protein dimerization activity"/>
    <property type="evidence" value="ECO:0007669"/>
    <property type="project" value="InterPro"/>
</dbReference>
<dbReference type="GO" id="GO:0005736">
    <property type="term" value="C:RNA polymerase I complex"/>
    <property type="evidence" value="ECO:0000318"/>
    <property type="project" value="GO_Central"/>
</dbReference>
<comment type="subcellular location">
    <subcellularLocation>
        <location evidence="1">Nucleus</location>
    </subcellularLocation>
</comment>
<feature type="compositionally biased region" description="Low complexity" evidence="7">
    <location>
        <begin position="12"/>
        <end position="21"/>
    </location>
</feature>
<evidence type="ECO:0000256" key="2">
    <source>
        <dbReference type="ARBA" id="ARBA00022083"/>
    </source>
</evidence>
<dbReference type="EMBL" id="DF237111">
    <property type="protein sequence ID" value="GAQ83795.1"/>
    <property type="molecule type" value="Genomic_DNA"/>
</dbReference>
<dbReference type="GO" id="GO:0005666">
    <property type="term" value="C:RNA polymerase III complex"/>
    <property type="evidence" value="ECO:0000318"/>
    <property type="project" value="GO_Central"/>
</dbReference>
<organism evidence="9 10">
    <name type="scientific">Klebsormidium nitens</name>
    <name type="common">Green alga</name>
    <name type="synonym">Ulothrix nitens</name>
    <dbReference type="NCBI Taxonomy" id="105231"/>
    <lineage>
        <taxon>Eukaryota</taxon>
        <taxon>Viridiplantae</taxon>
        <taxon>Streptophyta</taxon>
        <taxon>Klebsormidiophyceae</taxon>
        <taxon>Klebsormidiales</taxon>
        <taxon>Klebsormidiaceae</taxon>
        <taxon>Klebsormidium</taxon>
    </lineage>
</organism>
<dbReference type="InterPro" id="IPR011263">
    <property type="entry name" value="DNA-dir_RNA_pol_RpoA/D/Rpb3"/>
</dbReference>
<dbReference type="SUPFAM" id="SSF55257">
    <property type="entry name" value="RBP11-like subunits of RNA polymerase"/>
    <property type="match status" value="1"/>
</dbReference>
<dbReference type="SUPFAM" id="SSF56553">
    <property type="entry name" value="Insert subdomain of RNA polymerase alpha subunit"/>
    <property type="match status" value="1"/>
</dbReference>
<keyword evidence="3 9" id="KW-0240">DNA-directed RNA polymerase</keyword>
<dbReference type="PROSITE" id="PS00446">
    <property type="entry name" value="RNA_POL_D_30KD"/>
    <property type="match status" value="1"/>
</dbReference>